<dbReference type="SMART" id="SM00347">
    <property type="entry name" value="HTH_MARR"/>
    <property type="match status" value="1"/>
</dbReference>
<evidence type="ECO:0000313" key="3">
    <source>
        <dbReference type="EMBL" id="MBA8813375.1"/>
    </source>
</evidence>
<reference evidence="3 5" key="2">
    <citation type="submission" date="2020-07" db="EMBL/GenBank/DDBJ databases">
        <title>Sequencing the genomes of 1000 actinobacteria strains.</title>
        <authorList>
            <person name="Klenk H.-P."/>
        </authorList>
    </citation>
    <scope>NUCLEOTIDE SEQUENCE [LARGE SCALE GENOMIC DNA]</scope>
    <source>
        <strain evidence="3 5">DSM 10309</strain>
    </source>
</reference>
<evidence type="ECO:0000313" key="2">
    <source>
        <dbReference type="EMBL" id="GEK83109.1"/>
    </source>
</evidence>
<dbReference type="RefSeq" id="WP_146854417.1">
    <property type="nucleotide sequence ID" value="NZ_BAAAHR010000001.1"/>
</dbReference>
<keyword evidence="3" id="KW-0238">DNA-binding</keyword>
<evidence type="ECO:0000313" key="4">
    <source>
        <dbReference type="Proteomes" id="UP000321154"/>
    </source>
</evidence>
<feature type="domain" description="HTH marR-type" evidence="1">
    <location>
        <begin position="5"/>
        <end position="136"/>
    </location>
</feature>
<name>A0A7W3PIF4_9MICO</name>
<dbReference type="InterPro" id="IPR036390">
    <property type="entry name" value="WH_DNA-bd_sf"/>
</dbReference>
<sequence length="145" mass="15771">MTSQPTDILESLLTSTHRLTRIAAQETGRTTSPAVWRTLSILTTDGSLRVGDLAKASRVSQPTMTKLLRGLIDDELVYRIADVDDSRAWLIAISDKGTRALVEWRAQLADALGALFSDLDEAEWGVLDHAAQLLATRVSTEAVPA</sequence>
<evidence type="ECO:0000313" key="5">
    <source>
        <dbReference type="Proteomes" id="UP000522688"/>
    </source>
</evidence>
<dbReference type="InterPro" id="IPR036388">
    <property type="entry name" value="WH-like_DNA-bd_sf"/>
</dbReference>
<dbReference type="Proteomes" id="UP000321154">
    <property type="component" value="Unassembled WGS sequence"/>
</dbReference>
<dbReference type="SUPFAM" id="SSF46785">
    <property type="entry name" value="Winged helix' DNA-binding domain"/>
    <property type="match status" value="1"/>
</dbReference>
<dbReference type="EMBL" id="BJUV01000011">
    <property type="protein sequence ID" value="GEK83109.1"/>
    <property type="molecule type" value="Genomic_DNA"/>
</dbReference>
<dbReference type="PROSITE" id="PS50995">
    <property type="entry name" value="HTH_MARR_2"/>
    <property type="match status" value="1"/>
</dbReference>
<dbReference type="PANTHER" id="PTHR39515:SF2">
    <property type="entry name" value="HTH-TYPE TRANSCRIPTIONAL REGULATOR RV0880"/>
    <property type="match status" value="1"/>
</dbReference>
<dbReference type="PANTHER" id="PTHR39515">
    <property type="entry name" value="CONSERVED PROTEIN"/>
    <property type="match status" value="1"/>
</dbReference>
<dbReference type="Gene3D" id="1.10.10.10">
    <property type="entry name" value="Winged helix-like DNA-binding domain superfamily/Winged helix DNA-binding domain"/>
    <property type="match status" value="1"/>
</dbReference>
<dbReference type="AlphaFoldDB" id="A0A7W3PIF4"/>
<reference evidence="2 4" key="1">
    <citation type="submission" date="2019-07" db="EMBL/GenBank/DDBJ databases">
        <title>Whole genome shotgun sequence of Frigoribacterium faeni NBRC 103066.</title>
        <authorList>
            <person name="Hosoyama A."/>
            <person name="Uohara A."/>
            <person name="Ohji S."/>
            <person name="Ichikawa N."/>
        </authorList>
    </citation>
    <scope>NUCLEOTIDE SEQUENCE [LARGE SCALE GENOMIC DNA]</scope>
    <source>
        <strain evidence="2 4">NBRC 103066</strain>
    </source>
</reference>
<dbReference type="GO" id="GO:0003700">
    <property type="term" value="F:DNA-binding transcription factor activity"/>
    <property type="evidence" value="ECO:0007669"/>
    <property type="project" value="InterPro"/>
</dbReference>
<accession>A0A7W3PIF4</accession>
<dbReference type="OrthoDB" id="8966183at2"/>
<dbReference type="EMBL" id="JACGWW010000002">
    <property type="protein sequence ID" value="MBA8813375.1"/>
    <property type="molecule type" value="Genomic_DNA"/>
</dbReference>
<protein>
    <submittedName>
        <fullName evidence="2 3">Transcriptional regulator</fullName>
    </submittedName>
</protein>
<evidence type="ECO:0000259" key="1">
    <source>
        <dbReference type="PROSITE" id="PS50995"/>
    </source>
</evidence>
<dbReference type="Proteomes" id="UP000522688">
    <property type="component" value="Unassembled WGS sequence"/>
</dbReference>
<dbReference type="InterPro" id="IPR000835">
    <property type="entry name" value="HTH_MarR-typ"/>
</dbReference>
<comment type="caution">
    <text evidence="3">The sequence shown here is derived from an EMBL/GenBank/DDBJ whole genome shotgun (WGS) entry which is preliminary data.</text>
</comment>
<organism evidence="3 5">
    <name type="scientific">Frigoribacterium faeni</name>
    <dbReference type="NCBI Taxonomy" id="145483"/>
    <lineage>
        <taxon>Bacteria</taxon>
        <taxon>Bacillati</taxon>
        <taxon>Actinomycetota</taxon>
        <taxon>Actinomycetes</taxon>
        <taxon>Micrococcales</taxon>
        <taxon>Microbacteriaceae</taxon>
        <taxon>Frigoribacterium</taxon>
    </lineage>
</organism>
<dbReference type="InterPro" id="IPR052526">
    <property type="entry name" value="HTH-type_Bedaq_tolerance"/>
</dbReference>
<proteinExistence type="predicted"/>
<dbReference type="GO" id="GO:0003677">
    <property type="term" value="F:DNA binding"/>
    <property type="evidence" value="ECO:0007669"/>
    <property type="project" value="UniProtKB-KW"/>
</dbReference>
<keyword evidence="4" id="KW-1185">Reference proteome</keyword>
<gene>
    <name evidence="3" type="ORF">FB463_001624</name>
    <name evidence="2" type="ORF">FFA01_14180</name>
</gene>
<dbReference type="Pfam" id="PF01047">
    <property type="entry name" value="MarR"/>
    <property type="match status" value="1"/>
</dbReference>